<dbReference type="AlphaFoldDB" id="A0A3E1NFP7"/>
<evidence type="ECO:0000313" key="2">
    <source>
        <dbReference type="Proteomes" id="UP000261284"/>
    </source>
</evidence>
<evidence type="ECO:0000313" key="1">
    <source>
        <dbReference type="EMBL" id="RFM26789.1"/>
    </source>
</evidence>
<name>A0A3E1NFP7_9BACT</name>
<accession>A0A3E1NFP7</accession>
<proteinExistence type="predicted"/>
<gene>
    <name evidence="1" type="ORF">DXN05_17515</name>
</gene>
<dbReference type="Proteomes" id="UP000261284">
    <property type="component" value="Unassembled WGS sequence"/>
</dbReference>
<reference evidence="1 2" key="1">
    <citation type="submission" date="2018-08" db="EMBL/GenBank/DDBJ databases">
        <title>Chitinophagaceae sp. K23C18032701, a novel bacterium isolated from forest soil.</title>
        <authorList>
            <person name="Wang C."/>
        </authorList>
    </citation>
    <scope>NUCLEOTIDE SEQUENCE [LARGE SCALE GENOMIC DNA]</scope>
    <source>
        <strain evidence="1 2">K23C18032701</strain>
    </source>
</reference>
<organism evidence="1 2">
    <name type="scientific">Deminuibacter soli</name>
    <dbReference type="NCBI Taxonomy" id="2291815"/>
    <lineage>
        <taxon>Bacteria</taxon>
        <taxon>Pseudomonadati</taxon>
        <taxon>Bacteroidota</taxon>
        <taxon>Chitinophagia</taxon>
        <taxon>Chitinophagales</taxon>
        <taxon>Chitinophagaceae</taxon>
        <taxon>Deminuibacter</taxon>
    </lineage>
</organism>
<sequence length="77" mass="8505">MIDGNKTTVKATAFKTPSNDARFRVSINESPIHIFSFDEKLQRFTDIEAGAKAEPIPATIEKAVGEQLYHLQQSIAA</sequence>
<dbReference type="EMBL" id="QTJU01000007">
    <property type="protein sequence ID" value="RFM26789.1"/>
    <property type="molecule type" value="Genomic_DNA"/>
</dbReference>
<protein>
    <submittedName>
        <fullName evidence="1">Uncharacterized protein</fullName>
    </submittedName>
</protein>
<keyword evidence="2" id="KW-1185">Reference proteome</keyword>
<comment type="caution">
    <text evidence="1">The sequence shown here is derived from an EMBL/GenBank/DDBJ whole genome shotgun (WGS) entry which is preliminary data.</text>
</comment>